<keyword evidence="2" id="KW-1185">Reference proteome</keyword>
<evidence type="ECO:0000313" key="2">
    <source>
        <dbReference type="Proteomes" id="UP001291623"/>
    </source>
</evidence>
<sequence>MGHNQPRKIIAELATEFCHKSSICFKCSGNHQRNDVSYEHNFNSKWNQYPNYDWNEIEVRQPSQGENNRLKELMFKFIKGVEERFIQNDAVIESLTMQVGKLVSMMSENLLHSDGEYMKEKSCENEPTRDDEHLEREVATLQEDRDSVEIVEDKVLIDCESVKEEFIPISSIPQLNYEDAWIDPVKECKNKLRIILRE</sequence>
<dbReference type="EMBL" id="JAVYJV010000002">
    <property type="protein sequence ID" value="KAK4376906.1"/>
    <property type="molecule type" value="Genomic_DNA"/>
</dbReference>
<organism evidence="1 2">
    <name type="scientific">Anisodus tanguticus</name>
    <dbReference type="NCBI Taxonomy" id="243964"/>
    <lineage>
        <taxon>Eukaryota</taxon>
        <taxon>Viridiplantae</taxon>
        <taxon>Streptophyta</taxon>
        <taxon>Embryophyta</taxon>
        <taxon>Tracheophyta</taxon>
        <taxon>Spermatophyta</taxon>
        <taxon>Magnoliopsida</taxon>
        <taxon>eudicotyledons</taxon>
        <taxon>Gunneridae</taxon>
        <taxon>Pentapetalae</taxon>
        <taxon>asterids</taxon>
        <taxon>lamiids</taxon>
        <taxon>Solanales</taxon>
        <taxon>Solanaceae</taxon>
        <taxon>Solanoideae</taxon>
        <taxon>Hyoscyameae</taxon>
        <taxon>Anisodus</taxon>
    </lineage>
</organism>
<proteinExistence type="predicted"/>
<evidence type="ECO:0000313" key="1">
    <source>
        <dbReference type="EMBL" id="KAK4376906.1"/>
    </source>
</evidence>
<protein>
    <submittedName>
        <fullName evidence="1">Uncharacterized protein</fullName>
    </submittedName>
</protein>
<accession>A0AAE1SW83</accession>
<dbReference type="Proteomes" id="UP001291623">
    <property type="component" value="Unassembled WGS sequence"/>
</dbReference>
<reference evidence="1" key="1">
    <citation type="submission" date="2023-12" db="EMBL/GenBank/DDBJ databases">
        <title>Genome assembly of Anisodus tanguticus.</title>
        <authorList>
            <person name="Wang Y.-J."/>
        </authorList>
    </citation>
    <scope>NUCLEOTIDE SEQUENCE</scope>
    <source>
        <strain evidence="1">KB-2021</strain>
        <tissue evidence="1">Leaf</tissue>
    </source>
</reference>
<comment type="caution">
    <text evidence="1">The sequence shown here is derived from an EMBL/GenBank/DDBJ whole genome shotgun (WGS) entry which is preliminary data.</text>
</comment>
<dbReference type="AlphaFoldDB" id="A0AAE1SW83"/>
<gene>
    <name evidence="1" type="ORF">RND71_003202</name>
</gene>
<name>A0AAE1SW83_9SOLA</name>